<dbReference type="RefSeq" id="WP_005951094.1">
    <property type="nucleotide sequence ID" value="NZ_CP136423.1"/>
</dbReference>
<gene>
    <name evidence="1" type="ORF">RUMHYD_03148</name>
</gene>
<comment type="caution">
    <text evidence="1">The sequence shown here is derived from an EMBL/GenBank/DDBJ whole genome shotgun (WGS) entry which is preliminary data.</text>
</comment>
<dbReference type="InterPro" id="IPR027417">
    <property type="entry name" value="P-loop_NTPase"/>
</dbReference>
<dbReference type="HOGENOM" id="CLU_053839_0_0_9"/>
<proteinExistence type="predicted"/>
<name>C0CQI5_BLAHS</name>
<evidence type="ECO:0000313" key="1">
    <source>
        <dbReference type="EMBL" id="EEG47975.1"/>
    </source>
</evidence>
<protein>
    <submittedName>
        <fullName evidence="1">Uncharacterized protein</fullName>
    </submittedName>
</protein>
<accession>C0CQI5</accession>
<dbReference type="EMBL" id="ACBZ01000171">
    <property type="protein sequence ID" value="EEG47975.1"/>
    <property type="molecule type" value="Genomic_DNA"/>
</dbReference>
<organism evidence="1 2">
    <name type="scientific">Blautia hydrogenotrophica (strain DSM 10507 / JCM 14656 / S5a33)</name>
    <name type="common">Ruminococcus hydrogenotrophicus</name>
    <dbReference type="NCBI Taxonomy" id="476272"/>
    <lineage>
        <taxon>Bacteria</taxon>
        <taxon>Bacillati</taxon>
        <taxon>Bacillota</taxon>
        <taxon>Clostridia</taxon>
        <taxon>Lachnospirales</taxon>
        <taxon>Lachnospiraceae</taxon>
        <taxon>Blautia</taxon>
    </lineage>
</organism>
<sequence>METINILMLGGRRCGKTTVLSAMYQEIGKILAGTGLSLSVGNDQTRKELAQAAEIIQQNIRKFATPLTRIEIDDNPTSANRSYNFTLTVDKGGKIPFFIHDIPGEWLTDPQYEGGLRSLIGQCQVILIAIDTPYLFSKMTEQGYGRYHEEYNKPMEIANFFKNSLSTEEIRERMVLFVPLKCERYYNLEHNPKLNIFRREYMRELMTTISAGYRDLLQYLRSPELAGSCTLAITPILSAGGIDFVRFRKDGQTGRMVALYQEPEFLPEERKGYRPRFCEQPMLYALAYILTQTLRAQTGQNSMYQQVAKRLGGSVQELYTALETIQKKMKRNSGILPQDGYYIIQNPVNV</sequence>
<evidence type="ECO:0000313" key="2">
    <source>
        <dbReference type="Proteomes" id="UP000003100"/>
    </source>
</evidence>
<dbReference type="eggNOG" id="COG1100">
    <property type="taxonomic scope" value="Bacteria"/>
</dbReference>
<dbReference type="GeneID" id="86822997"/>
<reference evidence="1 2" key="2">
    <citation type="submission" date="2009-02" db="EMBL/GenBank/DDBJ databases">
        <title>Draft genome sequence of Blautia hydrogenotrophica DSM 10507 (Ruminococcus hydrogenotrophicus DSM 10507).</title>
        <authorList>
            <person name="Sudarsanam P."/>
            <person name="Ley R."/>
            <person name="Guruge J."/>
            <person name="Turnbaugh P.J."/>
            <person name="Mahowald M."/>
            <person name="Liep D."/>
            <person name="Gordon J."/>
        </authorList>
    </citation>
    <scope>NUCLEOTIDE SEQUENCE [LARGE SCALE GENOMIC DNA]</scope>
    <source>
        <strain evidence="2">DSM 10507 / JCM 14656 / S5a33</strain>
    </source>
</reference>
<dbReference type="SUPFAM" id="SSF52540">
    <property type="entry name" value="P-loop containing nucleoside triphosphate hydrolases"/>
    <property type="match status" value="1"/>
</dbReference>
<dbReference type="PATRIC" id="fig|476272.21.peg.1272"/>
<reference evidence="1 2" key="1">
    <citation type="submission" date="2009-01" db="EMBL/GenBank/DDBJ databases">
        <authorList>
            <person name="Fulton L."/>
            <person name="Clifton S."/>
            <person name="Fulton B."/>
            <person name="Xu J."/>
            <person name="Minx P."/>
            <person name="Pepin K.H."/>
            <person name="Johnson M."/>
            <person name="Bhonagiri V."/>
            <person name="Nash W.E."/>
            <person name="Mardis E.R."/>
            <person name="Wilson R.K."/>
        </authorList>
    </citation>
    <scope>NUCLEOTIDE SEQUENCE [LARGE SCALE GENOMIC DNA]</scope>
    <source>
        <strain evidence="2">DSM 10507 / JCM 14656 / S5a33</strain>
    </source>
</reference>
<dbReference type="Proteomes" id="UP000003100">
    <property type="component" value="Unassembled WGS sequence"/>
</dbReference>
<dbReference type="AlphaFoldDB" id="C0CQI5"/>
<keyword evidence="2" id="KW-1185">Reference proteome</keyword>